<accession>A0AAD8Q4F5</accession>
<keyword evidence="2" id="KW-1185">Reference proteome</keyword>
<sequence length="151" mass="17316">MFKLPSPQTLMRKKSCSHPGNPRAWGHEKAFHPFAFCRLYSERFISSLNQALWTIPTHPAGADDDGRNIPSCRTNVAVMWKPRQDLSSVFFSLSSTSTPYTNSTKQNYGIKGCRFFPVVYQITVFPHLHTIYPLPPLQLFLIKGVFLVFFF</sequence>
<protein>
    <submittedName>
        <fullName evidence="1">Uncharacterized protein</fullName>
    </submittedName>
</protein>
<dbReference type="AlphaFoldDB" id="A0AAD8Q4F5"/>
<proteinExistence type="predicted"/>
<dbReference type="Proteomes" id="UP001230504">
    <property type="component" value="Unassembled WGS sequence"/>
</dbReference>
<organism evidence="1 2">
    <name type="scientific">Colletotrichum navitas</name>
    <dbReference type="NCBI Taxonomy" id="681940"/>
    <lineage>
        <taxon>Eukaryota</taxon>
        <taxon>Fungi</taxon>
        <taxon>Dikarya</taxon>
        <taxon>Ascomycota</taxon>
        <taxon>Pezizomycotina</taxon>
        <taxon>Sordariomycetes</taxon>
        <taxon>Hypocreomycetidae</taxon>
        <taxon>Glomerellales</taxon>
        <taxon>Glomerellaceae</taxon>
        <taxon>Colletotrichum</taxon>
        <taxon>Colletotrichum graminicola species complex</taxon>
    </lineage>
</organism>
<name>A0AAD8Q4F5_9PEZI</name>
<dbReference type="RefSeq" id="XP_060416718.1">
    <property type="nucleotide sequence ID" value="XM_060565201.1"/>
</dbReference>
<reference evidence="1" key="1">
    <citation type="submission" date="2021-06" db="EMBL/GenBank/DDBJ databases">
        <title>Comparative genomics, transcriptomics and evolutionary studies reveal genomic signatures of adaptation to plant cell wall in hemibiotrophic fungi.</title>
        <authorList>
            <consortium name="DOE Joint Genome Institute"/>
            <person name="Baroncelli R."/>
            <person name="Diaz J.F."/>
            <person name="Benocci T."/>
            <person name="Peng M."/>
            <person name="Battaglia E."/>
            <person name="Haridas S."/>
            <person name="Andreopoulos W."/>
            <person name="Labutti K."/>
            <person name="Pangilinan J."/>
            <person name="Floch G.L."/>
            <person name="Makela M.R."/>
            <person name="Henrissat B."/>
            <person name="Grigoriev I.V."/>
            <person name="Crouch J.A."/>
            <person name="De Vries R.P."/>
            <person name="Sukno S.A."/>
            <person name="Thon M.R."/>
        </authorList>
    </citation>
    <scope>NUCLEOTIDE SEQUENCE</scope>
    <source>
        <strain evidence="1">CBS 125086</strain>
    </source>
</reference>
<comment type="caution">
    <text evidence="1">The sequence shown here is derived from an EMBL/GenBank/DDBJ whole genome shotgun (WGS) entry which is preliminary data.</text>
</comment>
<evidence type="ECO:0000313" key="1">
    <source>
        <dbReference type="EMBL" id="KAK1595741.1"/>
    </source>
</evidence>
<gene>
    <name evidence="1" type="ORF">LY79DRAFT_90146</name>
</gene>
<evidence type="ECO:0000313" key="2">
    <source>
        <dbReference type="Proteomes" id="UP001230504"/>
    </source>
</evidence>
<dbReference type="GeneID" id="85449441"/>
<dbReference type="EMBL" id="JAHLJV010000014">
    <property type="protein sequence ID" value="KAK1595741.1"/>
    <property type="molecule type" value="Genomic_DNA"/>
</dbReference>